<keyword evidence="3" id="KW-1185">Reference proteome</keyword>
<sequence>MVELRWKSNKHISNTPRGKEVIAIEVVSNVTPCNELVPSACDGVVGPLGVGAVVCAGVDSVATSCLAPSTLGEGPLVETPYDVPPLGETVKRNRKHHHQRNHANSRRVSLSPTL</sequence>
<evidence type="ECO:0000313" key="3">
    <source>
        <dbReference type="Proteomes" id="UP001164929"/>
    </source>
</evidence>
<dbReference type="EMBL" id="JAQIZT010000002">
    <property type="protein sequence ID" value="KAJ7008347.1"/>
    <property type="molecule type" value="Genomic_DNA"/>
</dbReference>
<feature type="compositionally biased region" description="Basic residues" evidence="1">
    <location>
        <begin position="92"/>
        <end position="105"/>
    </location>
</feature>
<feature type="region of interest" description="Disordered" evidence="1">
    <location>
        <begin position="76"/>
        <end position="114"/>
    </location>
</feature>
<organism evidence="2 3">
    <name type="scientific">Populus alba x Populus x berolinensis</name>
    <dbReference type="NCBI Taxonomy" id="444605"/>
    <lineage>
        <taxon>Eukaryota</taxon>
        <taxon>Viridiplantae</taxon>
        <taxon>Streptophyta</taxon>
        <taxon>Embryophyta</taxon>
        <taxon>Tracheophyta</taxon>
        <taxon>Spermatophyta</taxon>
        <taxon>Magnoliopsida</taxon>
        <taxon>eudicotyledons</taxon>
        <taxon>Gunneridae</taxon>
        <taxon>Pentapetalae</taxon>
        <taxon>rosids</taxon>
        <taxon>fabids</taxon>
        <taxon>Malpighiales</taxon>
        <taxon>Salicaceae</taxon>
        <taxon>Saliceae</taxon>
        <taxon>Populus</taxon>
    </lineage>
</organism>
<reference evidence="2" key="1">
    <citation type="journal article" date="2023" name="Mol. Ecol. Resour.">
        <title>Chromosome-level genome assembly of a triploid poplar Populus alba 'Berolinensis'.</title>
        <authorList>
            <person name="Chen S."/>
            <person name="Yu Y."/>
            <person name="Wang X."/>
            <person name="Wang S."/>
            <person name="Zhang T."/>
            <person name="Zhou Y."/>
            <person name="He R."/>
            <person name="Meng N."/>
            <person name="Wang Y."/>
            <person name="Liu W."/>
            <person name="Liu Z."/>
            <person name="Liu J."/>
            <person name="Guo Q."/>
            <person name="Huang H."/>
            <person name="Sederoff R.R."/>
            <person name="Wang G."/>
            <person name="Qu G."/>
            <person name="Chen S."/>
        </authorList>
    </citation>
    <scope>NUCLEOTIDE SEQUENCE</scope>
    <source>
        <strain evidence="2">SC-2020</strain>
    </source>
</reference>
<evidence type="ECO:0000313" key="2">
    <source>
        <dbReference type="EMBL" id="KAJ7008347.1"/>
    </source>
</evidence>
<protein>
    <submittedName>
        <fullName evidence="2">Uncharacterized protein</fullName>
    </submittedName>
</protein>
<dbReference type="Proteomes" id="UP001164929">
    <property type="component" value="Chromosome 2"/>
</dbReference>
<evidence type="ECO:0000256" key="1">
    <source>
        <dbReference type="SAM" id="MobiDB-lite"/>
    </source>
</evidence>
<gene>
    <name evidence="2" type="ORF">NC653_007129</name>
</gene>
<comment type="caution">
    <text evidence="2">The sequence shown here is derived from an EMBL/GenBank/DDBJ whole genome shotgun (WGS) entry which is preliminary data.</text>
</comment>
<dbReference type="AlphaFoldDB" id="A0AAD6WDH5"/>
<proteinExistence type="predicted"/>
<accession>A0AAD6WDH5</accession>
<name>A0AAD6WDH5_9ROSI</name>